<evidence type="ECO:0000259" key="3">
    <source>
        <dbReference type="Pfam" id="PF15983"/>
    </source>
</evidence>
<feature type="compositionally biased region" description="Basic and acidic residues" evidence="1">
    <location>
        <begin position="51"/>
        <end position="62"/>
    </location>
</feature>
<proteinExistence type="predicted"/>
<evidence type="ECO:0000256" key="1">
    <source>
        <dbReference type="SAM" id="MobiDB-lite"/>
    </source>
</evidence>
<evidence type="ECO:0000313" key="5">
    <source>
        <dbReference type="Proteomes" id="UP001321804"/>
    </source>
</evidence>
<feature type="signal peptide" evidence="2">
    <location>
        <begin position="1"/>
        <end position="21"/>
    </location>
</feature>
<name>A0AAU9CZA9_9LACO</name>
<keyword evidence="5" id="KW-1185">Reference proteome</keyword>
<sequence>MFKNKRFLFTILILMSASTMAGCSTKSSSESKKSDAETSSVKKKAHSKSKKAQDTKNKDLHKSSSVAANSSSNTNQTTTTNKSESNTSSNSTTNQTTAKKPTASWSQEKNQKLSAFMKQWQTKMGQSYQGTYDGKIADHYGYKFPQTVTSGQINGHVDIDDRPVNLTWSTNGNNGAEYQIVAAATKDSQNMDRITYLFAIHNGTPEAYYTKTTNGDIVYFLTTRMQNLKKDSKI</sequence>
<protein>
    <recommendedName>
        <fullName evidence="3">DUF4767 domain-containing protein</fullName>
    </recommendedName>
</protein>
<dbReference type="RefSeq" id="WP_317694874.1">
    <property type="nucleotide sequence ID" value="NZ_AP026801.1"/>
</dbReference>
<feature type="chain" id="PRO_5043650409" description="DUF4767 domain-containing protein" evidence="2">
    <location>
        <begin position="22"/>
        <end position="234"/>
    </location>
</feature>
<evidence type="ECO:0000256" key="2">
    <source>
        <dbReference type="SAM" id="SignalP"/>
    </source>
</evidence>
<feature type="domain" description="DUF4767" evidence="3">
    <location>
        <begin position="103"/>
        <end position="230"/>
    </location>
</feature>
<dbReference type="EMBL" id="AP026801">
    <property type="protein sequence ID" value="BDR56593.1"/>
    <property type="molecule type" value="Genomic_DNA"/>
</dbReference>
<feature type="compositionally biased region" description="Low complexity" evidence="1">
    <location>
        <begin position="63"/>
        <end position="97"/>
    </location>
</feature>
<feature type="compositionally biased region" description="Basic residues" evidence="1">
    <location>
        <begin position="41"/>
        <end position="50"/>
    </location>
</feature>
<dbReference type="AlphaFoldDB" id="A0AAU9CZA9"/>
<gene>
    <name evidence="4" type="ORF">KIMC2_11550</name>
</gene>
<organism evidence="4 5">
    <name type="scientific">Xylocopilactobacillus apis</name>
    <dbReference type="NCBI Taxonomy" id="2932183"/>
    <lineage>
        <taxon>Bacteria</taxon>
        <taxon>Bacillati</taxon>
        <taxon>Bacillota</taxon>
        <taxon>Bacilli</taxon>
        <taxon>Lactobacillales</taxon>
        <taxon>Lactobacillaceae</taxon>
        <taxon>Xylocopilactobacillus</taxon>
    </lineage>
</organism>
<accession>A0AAU9CZA9</accession>
<dbReference type="Proteomes" id="UP001321804">
    <property type="component" value="Chromosome"/>
</dbReference>
<dbReference type="PROSITE" id="PS51257">
    <property type="entry name" value="PROKAR_LIPOPROTEIN"/>
    <property type="match status" value="1"/>
</dbReference>
<dbReference type="InterPro" id="IPR031927">
    <property type="entry name" value="DUF4767"/>
</dbReference>
<evidence type="ECO:0000313" key="4">
    <source>
        <dbReference type="EMBL" id="BDR56593.1"/>
    </source>
</evidence>
<dbReference type="KEGG" id="xak:KIMC2_11550"/>
<feature type="region of interest" description="Disordered" evidence="1">
    <location>
        <begin position="23"/>
        <end position="109"/>
    </location>
</feature>
<keyword evidence="2" id="KW-0732">Signal</keyword>
<reference evidence="4 5" key="1">
    <citation type="journal article" date="2023" name="Microbiol. Spectr.">
        <title>Symbiosis of Carpenter Bees with Uncharacterized Lactic Acid Bacteria Showing NAD Auxotrophy.</title>
        <authorList>
            <person name="Kawasaki S."/>
            <person name="Ozawa K."/>
            <person name="Mori T."/>
            <person name="Yamamoto A."/>
            <person name="Ito M."/>
            <person name="Ohkuma M."/>
            <person name="Sakamoto M."/>
            <person name="Matsutani M."/>
        </authorList>
    </citation>
    <scope>NUCLEOTIDE SEQUENCE [LARGE SCALE GENOMIC DNA]</scope>
    <source>
        <strain evidence="4 5">KimC2</strain>
    </source>
</reference>
<dbReference type="Pfam" id="PF15983">
    <property type="entry name" value="DUF4767"/>
    <property type="match status" value="1"/>
</dbReference>